<dbReference type="GO" id="GO:0000271">
    <property type="term" value="P:polysaccharide biosynthetic process"/>
    <property type="evidence" value="ECO:0007669"/>
    <property type="project" value="TreeGrafter"/>
</dbReference>
<evidence type="ECO:0000313" key="6">
    <source>
        <dbReference type="EMBL" id="APW59197.1"/>
    </source>
</evidence>
<comment type="similarity">
    <text evidence="2 5">Belongs to the DegT/DnrJ/EryC1 family.</text>
</comment>
<dbReference type="PIRSF" id="PIRSF000390">
    <property type="entry name" value="PLP_StrS"/>
    <property type="match status" value="1"/>
</dbReference>
<proteinExistence type="inferred from homology"/>
<dbReference type="RefSeq" id="WP_076343406.1">
    <property type="nucleotide sequence ID" value="NZ_CP019082.1"/>
</dbReference>
<dbReference type="PROSITE" id="PS51318">
    <property type="entry name" value="TAT"/>
    <property type="match status" value="1"/>
</dbReference>
<keyword evidence="1 4" id="KW-0663">Pyridoxal phosphate</keyword>
<evidence type="ECO:0000313" key="7">
    <source>
        <dbReference type="Proteomes" id="UP000186309"/>
    </source>
</evidence>
<dbReference type="InterPro" id="IPR015421">
    <property type="entry name" value="PyrdxlP-dep_Trfase_major"/>
</dbReference>
<dbReference type="CDD" id="cd00616">
    <property type="entry name" value="AHBA_syn"/>
    <property type="match status" value="1"/>
</dbReference>
<evidence type="ECO:0000256" key="2">
    <source>
        <dbReference type="ARBA" id="ARBA00037999"/>
    </source>
</evidence>
<dbReference type="GO" id="GO:0047310">
    <property type="term" value="F:glutamine-scyllo-inositol transaminase activity"/>
    <property type="evidence" value="ECO:0007669"/>
    <property type="project" value="UniProtKB-EC"/>
</dbReference>
<dbReference type="SUPFAM" id="SSF53383">
    <property type="entry name" value="PLP-dependent transferases"/>
    <property type="match status" value="1"/>
</dbReference>
<reference evidence="7" key="1">
    <citation type="submission" date="2016-12" db="EMBL/GenBank/DDBJ databases">
        <title>Comparative genomics of four Isosphaeraceae planctomycetes: a common pool of plasmids and glycoside hydrolase genes.</title>
        <authorList>
            <person name="Ivanova A."/>
        </authorList>
    </citation>
    <scope>NUCLEOTIDE SEQUENCE [LARGE SCALE GENOMIC DNA]</scope>
    <source>
        <strain evidence="7">PX4</strain>
    </source>
</reference>
<dbReference type="InterPro" id="IPR006311">
    <property type="entry name" value="TAT_signal"/>
</dbReference>
<gene>
    <name evidence="6" type="primary">stsC</name>
    <name evidence="6" type="ORF">BSF38_00612</name>
</gene>
<evidence type="ECO:0000256" key="5">
    <source>
        <dbReference type="RuleBase" id="RU004508"/>
    </source>
</evidence>
<dbReference type="EMBL" id="CP019082">
    <property type="protein sequence ID" value="APW59197.1"/>
    <property type="molecule type" value="Genomic_DNA"/>
</dbReference>
<organism evidence="6 7">
    <name type="scientific">Paludisphaera borealis</name>
    <dbReference type="NCBI Taxonomy" id="1387353"/>
    <lineage>
        <taxon>Bacteria</taxon>
        <taxon>Pseudomonadati</taxon>
        <taxon>Planctomycetota</taxon>
        <taxon>Planctomycetia</taxon>
        <taxon>Isosphaerales</taxon>
        <taxon>Isosphaeraceae</taxon>
        <taxon>Paludisphaera</taxon>
    </lineage>
</organism>
<dbReference type="Proteomes" id="UP000186309">
    <property type="component" value="Chromosome"/>
</dbReference>
<evidence type="ECO:0000256" key="4">
    <source>
        <dbReference type="PIRSR" id="PIRSR000390-2"/>
    </source>
</evidence>
<accession>A0A1U7CJW2</accession>
<sequence length="445" mass="48122">MKNPTDRRTFLGAAATAGAFFAGRAARAGEAGKPALLGGEPVRRASFSSWPRTDARDENNLLEVLRSGRWFRGGGDKVNQFETAFAELTGAKHCVAVANGTSALTTTLSAIGVGPGDEVIVPPYTFIATVNAVMLQYALPVFVDVDPETFQIDHAKIEAAVTDRTTAVVPVHLGGSPANLDAILETASKRKLSVVEDACQAHLAEWRGRKVGTLGTAGCFSFQVSKNLSSGEGGAILTNDGDLAERCYAFQNNNRGRAVDSYNFRYVGGRATNLRLTEFQGALLLGQLTRLEQQSATREQNAAHLTSLLREIPGIAPAKMHEGVTRNAYHLYMFRYHPDAFASLPRARFLEALKAEGIPASGGYSPLNRESFLQAALDSKGFRRVFSKEVLDGYRDRNQCPANDRLCEEAVWFTQNMLLGTRGDMEQIAAAVRKIQAHGADLAKA</sequence>
<dbReference type="EC" id="2.6.1.50" evidence="6"/>
<name>A0A1U7CJW2_9BACT</name>
<dbReference type="Gene3D" id="3.40.640.10">
    <property type="entry name" value="Type I PLP-dependent aspartate aminotransferase-like (Major domain)"/>
    <property type="match status" value="1"/>
</dbReference>
<feature type="active site" description="Proton acceptor" evidence="3">
    <location>
        <position position="226"/>
    </location>
</feature>
<dbReference type="KEGG" id="pbor:BSF38_00612"/>
<dbReference type="GO" id="GO:0030170">
    <property type="term" value="F:pyridoxal phosphate binding"/>
    <property type="evidence" value="ECO:0007669"/>
    <property type="project" value="TreeGrafter"/>
</dbReference>
<keyword evidence="6" id="KW-0808">Transferase</keyword>
<dbReference type="PANTHER" id="PTHR30244">
    <property type="entry name" value="TRANSAMINASE"/>
    <property type="match status" value="1"/>
</dbReference>
<keyword evidence="6" id="KW-0032">Aminotransferase</keyword>
<protein>
    <submittedName>
        <fullName evidence="6">L-glutamine:scyllo-inosose aminotransferase</fullName>
        <ecNumber evidence="6">2.6.1.50</ecNumber>
    </submittedName>
</protein>
<evidence type="ECO:0000256" key="1">
    <source>
        <dbReference type="ARBA" id="ARBA00022898"/>
    </source>
</evidence>
<dbReference type="Pfam" id="PF01041">
    <property type="entry name" value="DegT_DnrJ_EryC1"/>
    <property type="match status" value="1"/>
</dbReference>
<feature type="modified residue" description="N6-(pyridoxal phosphate)lysine" evidence="4">
    <location>
        <position position="226"/>
    </location>
</feature>
<dbReference type="STRING" id="1387353.BSF38_00612"/>
<dbReference type="InterPro" id="IPR015424">
    <property type="entry name" value="PyrdxlP-dep_Trfase"/>
</dbReference>
<dbReference type="OrthoDB" id="257609at2"/>
<dbReference type="PANTHER" id="PTHR30244:SF36">
    <property type="entry name" value="3-OXO-GLUCOSE-6-PHOSPHATE:GLUTAMATE AMINOTRANSFERASE"/>
    <property type="match status" value="1"/>
</dbReference>
<evidence type="ECO:0000256" key="3">
    <source>
        <dbReference type="PIRSR" id="PIRSR000390-1"/>
    </source>
</evidence>
<dbReference type="AlphaFoldDB" id="A0A1U7CJW2"/>
<dbReference type="InterPro" id="IPR000653">
    <property type="entry name" value="DegT/StrS_aminotransferase"/>
</dbReference>
<dbReference type="InterPro" id="IPR015422">
    <property type="entry name" value="PyrdxlP-dep_Trfase_small"/>
</dbReference>
<keyword evidence="7" id="KW-1185">Reference proteome</keyword>
<dbReference type="Gene3D" id="3.90.1150.10">
    <property type="entry name" value="Aspartate Aminotransferase, domain 1"/>
    <property type="match status" value="1"/>
</dbReference>